<evidence type="ECO:0000313" key="2">
    <source>
        <dbReference type="Proteomes" id="UP000238479"/>
    </source>
</evidence>
<sequence>MSFQDMVGRGLGFQYEKLSKRNEKMSRCGRHIWVKKMNGKLKGFRLSRSRKFTLKVFSVVVWPRRIARIYSEVVKRLKTDGVYPNIIFSTQWGLPVLSHSSVKFRETVAKAPYARSCIK</sequence>
<evidence type="ECO:0000313" key="1">
    <source>
        <dbReference type="EMBL" id="PRQ42565.1"/>
    </source>
</evidence>
<protein>
    <submittedName>
        <fullName evidence="1">Uncharacterized protein</fullName>
    </submittedName>
</protein>
<organism evidence="1 2">
    <name type="scientific">Rosa chinensis</name>
    <name type="common">China rose</name>
    <dbReference type="NCBI Taxonomy" id="74649"/>
    <lineage>
        <taxon>Eukaryota</taxon>
        <taxon>Viridiplantae</taxon>
        <taxon>Streptophyta</taxon>
        <taxon>Embryophyta</taxon>
        <taxon>Tracheophyta</taxon>
        <taxon>Spermatophyta</taxon>
        <taxon>Magnoliopsida</taxon>
        <taxon>eudicotyledons</taxon>
        <taxon>Gunneridae</taxon>
        <taxon>Pentapetalae</taxon>
        <taxon>rosids</taxon>
        <taxon>fabids</taxon>
        <taxon>Rosales</taxon>
        <taxon>Rosaceae</taxon>
        <taxon>Rosoideae</taxon>
        <taxon>Rosoideae incertae sedis</taxon>
        <taxon>Rosa</taxon>
    </lineage>
</organism>
<reference evidence="1 2" key="1">
    <citation type="journal article" date="2018" name="Nat. Genet.">
        <title>The Rosa genome provides new insights in the design of modern roses.</title>
        <authorList>
            <person name="Bendahmane M."/>
        </authorList>
    </citation>
    <scope>NUCLEOTIDE SEQUENCE [LARGE SCALE GENOMIC DNA]</scope>
    <source>
        <strain evidence="2">cv. Old Blush</strain>
    </source>
</reference>
<dbReference type="PANTHER" id="PTHR35123">
    <property type="entry name" value="OS07G0633900 PROTEIN-RELATED"/>
    <property type="match status" value="1"/>
</dbReference>
<proteinExistence type="predicted"/>
<dbReference type="AlphaFoldDB" id="A0A2P6R7Z9"/>
<dbReference type="OMA" id="KNMEDVC"/>
<gene>
    <name evidence="1" type="ORF">RchiOBHm_Chr3g0459041</name>
</gene>
<dbReference type="PANTHER" id="PTHR35123:SF3">
    <property type="entry name" value="TRANSMEMBRANE PROTEIN"/>
    <property type="match status" value="1"/>
</dbReference>
<dbReference type="Proteomes" id="UP000238479">
    <property type="component" value="Chromosome 3"/>
</dbReference>
<comment type="caution">
    <text evidence="1">The sequence shown here is derived from an EMBL/GenBank/DDBJ whole genome shotgun (WGS) entry which is preliminary data.</text>
</comment>
<dbReference type="Gramene" id="PRQ42565">
    <property type="protein sequence ID" value="PRQ42565"/>
    <property type="gene ID" value="RchiOBHm_Chr3g0459041"/>
</dbReference>
<keyword evidence="2" id="KW-1185">Reference proteome</keyword>
<dbReference type="EMBL" id="PDCK01000041">
    <property type="protein sequence ID" value="PRQ42565.1"/>
    <property type="molecule type" value="Genomic_DNA"/>
</dbReference>
<name>A0A2P6R7Z9_ROSCH</name>
<accession>A0A2P6R7Z9</accession>